<proteinExistence type="predicted"/>
<dbReference type="EMBL" id="FONH01000022">
    <property type="protein sequence ID" value="SFF50860.1"/>
    <property type="molecule type" value="Genomic_DNA"/>
</dbReference>
<reference evidence="2" key="1">
    <citation type="submission" date="2016-10" db="EMBL/GenBank/DDBJ databases">
        <authorList>
            <person name="Varghese N."/>
            <person name="Submissions S."/>
        </authorList>
    </citation>
    <scope>NUCLEOTIDE SEQUENCE [LARGE SCALE GENOMIC DNA]</scope>
    <source>
        <strain evidence="2">UNC178MFTsu3.1</strain>
    </source>
</reference>
<gene>
    <name evidence="1" type="ORF">SAMN02799615_03898</name>
</gene>
<evidence type="ECO:0000313" key="1">
    <source>
        <dbReference type="EMBL" id="SFF50860.1"/>
    </source>
</evidence>
<evidence type="ECO:0000313" key="2">
    <source>
        <dbReference type="Proteomes" id="UP000199477"/>
    </source>
</evidence>
<keyword evidence="2" id="KW-1185">Reference proteome</keyword>
<dbReference type="Proteomes" id="UP000199477">
    <property type="component" value="Unassembled WGS sequence"/>
</dbReference>
<sequence length="186" mass="20676">MSIEDVISAERQRYVNFYVEAKAGLSASREDVVGELLISINNDQIPYPYRYVRADFVSKGDNGQPQVSEVRIDADPAFEARGYNFGAFQVEVRPFTWSSVQVVFDKPPQNLQQIEGWITRWLDVEDCGAMSQDGLSGAVHSFSQIESNGRLWFLTGDFGTAPADALIQFIELIASQGMSRIALKAG</sequence>
<protein>
    <submittedName>
        <fullName evidence="1">Uncharacterized protein</fullName>
    </submittedName>
</protein>
<name>A0A1I2JA32_9GAMM</name>
<dbReference type="AlphaFoldDB" id="A0A1I2JA32"/>
<dbReference type="RefSeq" id="WP_026634861.1">
    <property type="nucleotide sequence ID" value="NZ_FONH01000022.1"/>
</dbReference>
<accession>A0A1I2JA32</accession>
<organism evidence="1 2">
    <name type="scientific">Dyella marensis</name>
    <dbReference type="NCBI Taxonomy" id="500610"/>
    <lineage>
        <taxon>Bacteria</taxon>
        <taxon>Pseudomonadati</taxon>
        <taxon>Pseudomonadota</taxon>
        <taxon>Gammaproteobacteria</taxon>
        <taxon>Lysobacterales</taxon>
        <taxon>Rhodanobacteraceae</taxon>
        <taxon>Dyella</taxon>
    </lineage>
</organism>
<dbReference type="STRING" id="500610.SAMN02799615_03898"/>